<dbReference type="GO" id="GO:0003676">
    <property type="term" value="F:nucleic acid binding"/>
    <property type="evidence" value="ECO:0007669"/>
    <property type="project" value="InterPro"/>
</dbReference>
<accession>A0AAV2E2S1</accession>
<dbReference type="InterPro" id="IPR025724">
    <property type="entry name" value="GAG-pre-integrase_dom"/>
</dbReference>
<gene>
    <name evidence="4" type="ORF">LTRI10_LOCUS21356</name>
</gene>
<feature type="region of interest" description="Disordered" evidence="2">
    <location>
        <begin position="1"/>
        <end position="30"/>
    </location>
</feature>
<dbReference type="InterPro" id="IPR036397">
    <property type="entry name" value="RNaseH_sf"/>
</dbReference>
<keyword evidence="1" id="KW-0064">Aspartyl protease</keyword>
<dbReference type="GO" id="GO:0015074">
    <property type="term" value="P:DNA integration"/>
    <property type="evidence" value="ECO:0007669"/>
    <property type="project" value="InterPro"/>
</dbReference>
<evidence type="ECO:0000313" key="4">
    <source>
        <dbReference type="EMBL" id="CAL1379865.1"/>
    </source>
</evidence>
<dbReference type="EMBL" id="OZ034817">
    <property type="protein sequence ID" value="CAL1379865.1"/>
    <property type="molecule type" value="Genomic_DNA"/>
</dbReference>
<dbReference type="Pfam" id="PF00665">
    <property type="entry name" value="rve"/>
    <property type="match status" value="1"/>
</dbReference>
<feature type="compositionally biased region" description="Basic and acidic residues" evidence="2">
    <location>
        <begin position="269"/>
        <end position="282"/>
    </location>
</feature>
<dbReference type="InterPro" id="IPR054722">
    <property type="entry name" value="PolX-like_BBD"/>
</dbReference>
<dbReference type="GO" id="GO:0004190">
    <property type="term" value="F:aspartic-type endopeptidase activity"/>
    <property type="evidence" value="ECO:0007669"/>
    <property type="project" value="UniProtKB-KW"/>
</dbReference>
<feature type="compositionally biased region" description="Polar residues" evidence="2">
    <location>
        <begin position="848"/>
        <end position="860"/>
    </location>
</feature>
<dbReference type="Proteomes" id="UP001497516">
    <property type="component" value="Chromosome 4"/>
</dbReference>
<dbReference type="InterPro" id="IPR029472">
    <property type="entry name" value="Copia-like_N"/>
</dbReference>
<feature type="region of interest" description="Disordered" evidence="2">
    <location>
        <begin position="253"/>
        <end position="282"/>
    </location>
</feature>
<dbReference type="SUPFAM" id="SSF53098">
    <property type="entry name" value="Ribonuclease H-like"/>
    <property type="match status" value="1"/>
</dbReference>
<dbReference type="CDD" id="cd09272">
    <property type="entry name" value="RNase_HI_RT_Ty1"/>
    <property type="match status" value="1"/>
</dbReference>
<dbReference type="Pfam" id="PF22936">
    <property type="entry name" value="Pol_BBD"/>
    <property type="match status" value="1"/>
</dbReference>
<dbReference type="InterPro" id="IPR043502">
    <property type="entry name" value="DNA/RNA_pol_sf"/>
</dbReference>
<dbReference type="Gene3D" id="3.30.420.10">
    <property type="entry name" value="Ribonuclease H-like superfamily/Ribonuclease H"/>
    <property type="match status" value="1"/>
</dbReference>
<dbReference type="Pfam" id="PF14244">
    <property type="entry name" value="Retrotran_gag_3"/>
    <property type="match status" value="1"/>
</dbReference>
<name>A0AAV2E2S1_9ROSI</name>
<dbReference type="InterPro" id="IPR012337">
    <property type="entry name" value="RNaseH-like_sf"/>
</dbReference>
<keyword evidence="5" id="KW-1185">Reference proteome</keyword>
<protein>
    <recommendedName>
        <fullName evidence="3">Integrase catalytic domain-containing protein</fullName>
    </recommendedName>
</protein>
<dbReference type="PANTHER" id="PTHR11439">
    <property type="entry name" value="GAG-POL-RELATED RETROTRANSPOSON"/>
    <property type="match status" value="1"/>
</dbReference>
<evidence type="ECO:0000259" key="3">
    <source>
        <dbReference type="PROSITE" id="PS50994"/>
    </source>
</evidence>
<keyword evidence="1" id="KW-0645">Protease</keyword>
<dbReference type="InterPro" id="IPR057670">
    <property type="entry name" value="SH3_retrovirus"/>
</dbReference>
<feature type="compositionally biased region" description="Basic and acidic residues" evidence="2">
    <location>
        <begin position="300"/>
        <end position="324"/>
    </location>
</feature>
<dbReference type="Pfam" id="PF25597">
    <property type="entry name" value="SH3_retrovirus"/>
    <property type="match status" value="1"/>
</dbReference>
<keyword evidence="1" id="KW-0378">Hydrolase</keyword>
<evidence type="ECO:0000256" key="1">
    <source>
        <dbReference type="ARBA" id="ARBA00022750"/>
    </source>
</evidence>
<dbReference type="Pfam" id="PF07727">
    <property type="entry name" value="RVT_2"/>
    <property type="match status" value="1"/>
</dbReference>
<feature type="compositionally biased region" description="Pro residues" evidence="2">
    <location>
        <begin position="872"/>
        <end position="883"/>
    </location>
</feature>
<dbReference type="InterPro" id="IPR013103">
    <property type="entry name" value="RVT_2"/>
</dbReference>
<organism evidence="4 5">
    <name type="scientific">Linum trigynum</name>
    <dbReference type="NCBI Taxonomy" id="586398"/>
    <lineage>
        <taxon>Eukaryota</taxon>
        <taxon>Viridiplantae</taxon>
        <taxon>Streptophyta</taxon>
        <taxon>Embryophyta</taxon>
        <taxon>Tracheophyta</taxon>
        <taxon>Spermatophyta</taxon>
        <taxon>Magnoliopsida</taxon>
        <taxon>eudicotyledons</taxon>
        <taxon>Gunneridae</taxon>
        <taxon>Pentapetalae</taxon>
        <taxon>rosids</taxon>
        <taxon>fabids</taxon>
        <taxon>Malpighiales</taxon>
        <taxon>Linaceae</taxon>
        <taxon>Linum</taxon>
    </lineage>
</organism>
<dbReference type="InterPro" id="IPR001584">
    <property type="entry name" value="Integrase_cat-core"/>
</dbReference>
<evidence type="ECO:0000256" key="2">
    <source>
        <dbReference type="SAM" id="MobiDB-lite"/>
    </source>
</evidence>
<feature type="region of interest" description="Disordered" evidence="2">
    <location>
        <begin position="809"/>
        <end position="921"/>
    </location>
</feature>
<dbReference type="PANTHER" id="PTHR11439:SF511">
    <property type="match status" value="1"/>
</dbReference>
<dbReference type="PROSITE" id="PS50994">
    <property type="entry name" value="INTEGRASE"/>
    <property type="match status" value="1"/>
</dbReference>
<dbReference type="Pfam" id="PF13976">
    <property type="entry name" value="gag_pre-integrs"/>
    <property type="match status" value="1"/>
</dbReference>
<sequence length="1475" mass="164848">MASDDETTKSTATTTKSVPSGSGDGFPPAFVLPHSDSPNQLFVGELLTDSNYGEWIGDITDSFIAKNKMGFVDGSLSKPTDGVLLEQWKRCDAMVKGWLKTAMSKEIRSSVRFARTSREIWLDLESRFGRGSAPRLYELRRSIALLQQEKSTVSSFYTKLRGFWDEIQSISPAPECSCGGCTCDVKRKYRETKTSEQLFDFLMGLDEAFSTVKTQILAMRPMPSLADAYHLVNNDEQQRKIATNRRPHVEAAAFHVQDGRTPPRNSSGRSDDSSRPRYLCDHCGKTGHTRDRCYELIGWPERRPNKGDKEKEQDHRRKPSERARAGPRAAQVEVSESPIPGLNASQFEQLKTLFGGELKAIPDKMTGTSLSFPDSNDVWLIDTGCNEHIVNDSKMITGSRGELDLQVRVPDGSIVGVHGIGSVHLSNGMILPRVLLVPEFKCNLLSVSQLTRDFSLALIFLRDFCVIQDLRSKTIIGTGMQSDGLYYLRLFSVVREEMACAVRSTISADLWHSRLGHPSPEKLDLLHLVPSTRKSDKQLCSSCLRAKQPRLVFPSSSIRSSRPFDIIHIDIWGGYKVPSLSGAQYFLTVVDDFTRGVWIYLLKFKSEKAKYLQLFVRLASRQFSAAVRVIQTDNGTEFQSHELLDFYAAEGIHLQTSCTDTPQQNGVVERKHRHILDTARALRFHANLPKRFWGECVLTAGYLINRLPHRALGNQTPYERLFNHRPSYDHLRAFGCLAYSKDTHSHLDKFGERGRACVFLGYPSSQKGYRLLELSSQKLIVSRDVIFDEAVFPFHTLTSDIQPAIVPMTRLDPSPPVPSDDEAVVLPVSNGDTSPTPIVEESTHEDTTGASPCTSTSPCMGSSLAPHDHANSPPPANSPPHANPPHAASPPNTSNSKSPSPSPAPPPRRSTRVTRPSVQLQGYDTYLPSSHTVTTAKYPLSAYVTFTRLSPKHRVFVAAVDTLVEPQFFHDAVRYACWREAMQREIDALEANGTWDLQELPPGKKAIASKWVYKIKFHPDGTVERYKARLVAKGFTQIEGVDYHDTFAPVAKLVTVRCVLAVAAHRGWHLHQMDVNNAFLHGDLHEEVYMKLPPGFSRPGDNRVCRLRKSLYGLKQASRNWYMKFATSLQEFGFQQSKADHSLFTYRQHGVFTFALIYVDDLILGGDDLPTIQRVKGFLHDQFSIKDLGVLKYFLGIEVARSRTGMVLSQRKYTLDILKDAGALAVKPCSFPIEQNHHLTRIEGPAAKDPSGFRRLVGRLQYLTVTRPDIVYAVNILSQAVHSPRQEHEDAAQRVLRYLKGAPGRGLLFPTGGTLSLTAYCDADWGGCQHTRRSTTGYFIRLGDSPISWRTKKQSVVARSSAEAEYRAMASTVSELVWLRWLLSELGISCSSSTPLYCDNQAALHIAANPVFHERTKHVEMDCHFVRERVTSGEIAPRKISSQNQVADMFTKGLGGEQFAFLTSKLGVHDIHASA</sequence>
<feature type="compositionally biased region" description="Low complexity" evidence="2">
    <location>
        <begin position="884"/>
        <end position="899"/>
    </location>
</feature>
<dbReference type="SUPFAM" id="SSF56672">
    <property type="entry name" value="DNA/RNA polymerases"/>
    <property type="match status" value="1"/>
</dbReference>
<proteinExistence type="predicted"/>
<feature type="domain" description="Integrase catalytic" evidence="3">
    <location>
        <begin position="559"/>
        <end position="725"/>
    </location>
</feature>
<evidence type="ECO:0000313" key="5">
    <source>
        <dbReference type="Proteomes" id="UP001497516"/>
    </source>
</evidence>
<feature type="region of interest" description="Disordered" evidence="2">
    <location>
        <begin position="300"/>
        <end position="335"/>
    </location>
</feature>
<reference evidence="4 5" key="1">
    <citation type="submission" date="2024-04" db="EMBL/GenBank/DDBJ databases">
        <authorList>
            <person name="Fracassetti M."/>
        </authorList>
    </citation>
    <scope>NUCLEOTIDE SEQUENCE [LARGE SCALE GENOMIC DNA]</scope>
</reference>